<protein>
    <submittedName>
        <fullName evidence="3">Ubiquitin-specific peptidase-like protein 1</fullName>
    </submittedName>
</protein>
<feature type="non-terminal residue" evidence="3">
    <location>
        <position position="211"/>
    </location>
</feature>
<evidence type="ECO:0000256" key="1">
    <source>
        <dbReference type="SAM" id="MobiDB-lite"/>
    </source>
</evidence>
<proteinExistence type="predicted"/>
<evidence type="ECO:0000313" key="3">
    <source>
        <dbReference type="EMBL" id="JAG31460.1"/>
    </source>
</evidence>
<dbReference type="EMBL" id="GBHO01012144">
    <property type="protein sequence ID" value="JAG31460.1"/>
    <property type="molecule type" value="Transcribed_RNA"/>
</dbReference>
<feature type="region of interest" description="Disordered" evidence="1">
    <location>
        <begin position="1"/>
        <end position="27"/>
    </location>
</feature>
<sequence>MYTGTSILAPTHPDDVDAQPPQPPVKRQRVEVHSYHPLLTGGKRANVIVDVDTVVDRATFPTPSNVRDPTDAAVSRTSVLVESGPSAQTLVHKSLRVPSVVHCSSVLQLPPPPIRTLLQLVSGAEVVDSDTLCSDTPNDFYRPIPPHAFFSRFCTLPFPLHFSALQPSSQASVAGVGAPRSSAHSSPISHDDLTILDDTVLLDLQQQQQQQ</sequence>
<reference evidence="4" key="3">
    <citation type="journal article" date="2016" name="Gigascience">
        <title>De novo construction of an expanded transcriptome assembly for the western tarnished plant bug, Lygus hesperus.</title>
        <authorList>
            <person name="Tassone E.E."/>
            <person name="Geib S.M."/>
            <person name="Hall B."/>
            <person name="Fabrick J.A."/>
            <person name="Brent C.S."/>
            <person name="Hull J.J."/>
        </authorList>
    </citation>
    <scope>NUCLEOTIDE SEQUENCE</scope>
</reference>
<reference evidence="3" key="2">
    <citation type="submission" date="2014-07" db="EMBL/GenBank/DDBJ databases">
        <authorList>
            <person name="Hull J."/>
        </authorList>
    </citation>
    <scope>NUCLEOTIDE SEQUENCE</scope>
</reference>
<dbReference type="EMBL" id="GDHC01012936">
    <property type="protein sequence ID" value="JAQ05693.1"/>
    <property type="molecule type" value="Transcribed_RNA"/>
</dbReference>
<reference evidence="3" key="1">
    <citation type="journal article" date="2014" name="PLoS ONE">
        <title>Transcriptome-Based Identification of ABC Transporters in the Western Tarnished Plant Bug Lygus hesperus.</title>
        <authorList>
            <person name="Hull J.J."/>
            <person name="Chaney K."/>
            <person name="Geib S.M."/>
            <person name="Fabrick J.A."/>
            <person name="Brent C.S."/>
            <person name="Walsh D."/>
            <person name="Lavine L.C."/>
        </authorList>
    </citation>
    <scope>NUCLEOTIDE SEQUENCE</scope>
</reference>
<evidence type="ECO:0000313" key="4">
    <source>
        <dbReference type="EMBL" id="JAQ04054.1"/>
    </source>
</evidence>
<accession>A0A0A9YPJ3</accession>
<evidence type="ECO:0000313" key="2">
    <source>
        <dbReference type="EMBL" id="JAG31459.1"/>
    </source>
</evidence>
<dbReference type="EMBL" id="GDHC01014575">
    <property type="protein sequence ID" value="JAQ04054.1"/>
    <property type="molecule type" value="Transcribed_RNA"/>
</dbReference>
<evidence type="ECO:0000313" key="5">
    <source>
        <dbReference type="EMBL" id="JAQ05693.1"/>
    </source>
</evidence>
<organism evidence="3">
    <name type="scientific">Lygus hesperus</name>
    <name type="common">Western plant bug</name>
    <dbReference type="NCBI Taxonomy" id="30085"/>
    <lineage>
        <taxon>Eukaryota</taxon>
        <taxon>Metazoa</taxon>
        <taxon>Ecdysozoa</taxon>
        <taxon>Arthropoda</taxon>
        <taxon>Hexapoda</taxon>
        <taxon>Insecta</taxon>
        <taxon>Pterygota</taxon>
        <taxon>Neoptera</taxon>
        <taxon>Paraneoptera</taxon>
        <taxon>Hemiptera</taxon>
        <taxon>Heteroptera</taxon>
        <taxon>Panheteroptera</taxon>
        <taxon>Cimicomorpha</taxon>
        <taxon>Miridae</taxon>
        <taxon>Mirini</taxon>
        <taxon>Lygus</taxon>
    </lineage>
</organism>
<dbReference type="AlphaFoldDB" id="A0A0A9YPJ3"/>
<gene>
    <name evidence="3" type="primary">Uspl1_1</name>
    <name evidence="2" type="synonym">Uspl1_0</name>
    <name evidence="3" type="ORF">CM83_23281</name>
    <name evidence="2" type="ORF">CM83_23285</name>
    <name evidence="4" type="ORF">g.60734</name>
    <name evidence="5" type="ORF">g.60738</name>
</gene>
<dbReference type="EMBL" id="GBHO01012145">
    <property type="protein sequence ID" value="JAG31459.1"/>
    <property type="molecule type" value="Transcribed_RNA"/>
</dbReference>
<name>A0A0A9YPJ3_LYGHE</name>